<dbReference type="InterPro" id="IPR050267">
    <property type="entry name" value="Anti-sigma-factor_SerPK"/>
</dbReference>
<dbReference type="Pfam" id="PF13581">
    <property type="entry name" value="HATPase_c_2"/>
    <property type="match status" value="1"/>
</dbReference>
<keyword evidence="3" id="KW-0547">Nucleotide-binding</keyword>
<dbReference type="PANTHER" id="PTHR35526">
    <property type="entry name" value="ANTI-SIGMA-F FACTOR RSBW-RELATED"/>
    <property type="match status" value="1"/>
</dbReference>
<name>A0ABW9IVZ0_STRGJ</name>
<dbReference type="CDD" id="cd16936">
    <property type="entry name" value="HATPase_RsbW-like"/>
    <property type="match status" value="1"/>
</dbReference>
<evidence type="ECO:0000313" key="3">
    <source>
        <dbReference type="EMBL" id="MFM9652621.1"/>
    </source>
</evidence>
<reference evidence="3 4" key="1">
    <citation type="submission" date="2024-12" db="EMBL/GenBank/DDBJ databases">
        <title>Forecasting of Potato common scab and diversities of Pathogenic streptomyces spp. in china.</title>
        <authorList>
            <person name="Handique U."/>
            <person name="Wu J."/>
        </authorList>
    </citation>
    <scope>NUCLEOTIDE SEQUENCE [LARGE SCALE GENOMIC DNA]</scope>
    <source>
        <strain evidence="3 4">ZRIMU1585</strain>
    </source>
</reference>
<evidence type="ECO:0000256" key="1">
    <source>
        <dbReference type="ARBA" id="ARBA00022527"/>
    </source>
</evidence>
<evidence type="ECO:0000313" key="4">
    <source>
        <dbReference type="Proteomes" id="UP001631993"/>
    </source>
</evidence>
<dbReference type="SUPFAM" id="SSF55874">
    <property type="entry name" value="ATPase domain of HSP90 chaperone/DNA topoisomerase II/histidine kinase"/>
    <property type="match status" value="1"/>
</dbReference>
<keyword evidence="4" id="KW-1185">Reference proteome</keyword>
<keyword evidence="1" id="KW-0418">Kinase</keyword>
<sequence length="141" mass="15655">MIVSAKLCLQRPRRGYCRELPASTDSAEAARRLVETALSDWRLECLADDGTLVVSELVANAVRHTDSRRIQIVVRRSGERSVRIGVIDTARVIPAPAKPQDHLSTSGRGLLLVDALAQRWGTDLYHFGKQVWAELISEPAR</sequence>
<comment type="caution">
    <text evidence="3">The sequence shown here is derived from an EMBL/GenBank/DDBJ whole genome shotgun (WGS) entry which is preliminary data.</text>
</comment>
<dbReference type="Proteomes" id="UP001631993">
    <property type="component" value="Unassembled WGS sequence"/>
</dbReference>
<dbReference type="InterPro" id="IPR036890">
    <property type="entry name" value="HATPase_C_sf"/>
</dbReference>
<protein>
    <submittedName>
        <fullName evidence="3">ATP-binding protein</fullName>
    </submittedName>
</protein>
<keyword evidence="1" id="KW-0808">Transferase</keyword>
<dbReference type="GO" id="GO:0005524">
    <property type="term" value="F:ATP binding"/>
    <property type="evidence" value="ECO:0007669"/>
    <property type="project" value="UniProtKB-KW"/>
</dbReference>
<evidence type="ECO:0000259" key="2">
    <source>
        <dbReference type="Pfam" id="PF13581"/>
    </source>
</evidence>
<keyword evidence="3" id="KW-0067">ATP-binding</keyword>
<dbReference type="InterPro" id="IPR003594">
    <property type="entry name" value="HATPase_dom"/>
</dbReference>
<feature type="domain" description="Histidine kinase/HSP90-like ATPase" evidence="2">
    <location>
        <begin position="20"/>
        <end position="119"/>
    </location>
</feature>
<organism evidence="3 4">
    <name type="scientific">Streptomyces galilaeus</name>
    <dbReference type="NCBI Taxonomy" id="33899"/>
    <lineage>
        <taxon>Bacteria</taxon>
        <taxon>Bacillati</taxon>
        <taxon>Actinomycetota</taxon>
        <taxon>Actinomycetes</taxon>
        <taxon>Kitasatosporales</taxon>
        <taxon>Streptomycetaceae</taxon>
        <taxon>Streptomyces</taxon>
    </lineage>
</organism>
<accession>A0ABW9IVZ0</accession>
<gene>
    <name evidence="3" type="ORF">ACKI1S_41745</name>
</gene>
<proteinExistence type="predicted"/>
<dbReference type="EMBL" id="JBJVNE010000030">
    <property type="protein sequence ID" value="MFM9652621.1"/>
    <property type="molecule type" value="Genomic_DNA"/>
</dbReference>
<dbReference type="GeneID" id="301210077"/>
<dbReference type="RefSeq" id="WP_190047837.1">
    <property type="nucleotide sequence ID" value="NZ_BMVS01000055.1"/>
</dbReference>
<keyword evidence="1" id="KW-0723">Serine/threonine-protein kinase</keyword>
<dbReference type="PANTHER" id="PTHR35526:SF3">
    <property type="entry name" value="ANTI-SIGMA-F FACTOR RSBW"/>
    <property type="match status" value="1"/>
</dbReference>
<dbReference type="Gene3D" id="3.30.565.10">
    <property type="entry name" value="Histidine kinase-like ATPase, C-terminal domain"/>
    <property type="match status" value="1"/>
</dbReference>